<comment type="caution">
    <text evidence="5">The sequence shown here is derived from an EMBL/GenBank/DDBJ whole genome shotgun (WGS) entry which is preliminary data.</text>
</comment>
<dbReference type="CDD" id="cd03048">
    <property type="entry name" value="GST_N_Ure2p_like"/>
    <property type="match status" value="1"/>
</dbReference>
<dbReference type="InterPro" id="IPR010987">
    <property type="entry name" value="Glutathione-S-Trfase_C-like"/>
</dbReference>
<dbReference type="SUPFAM" id="SSF52833">
    <property type="entry name" value="Thioredoxin-like"/>
    <property type="match status" value="1"/>
</dbReference>
<sequence length="240" mass="27327">MSIQPIRFWGGHNGPNPVKVRTALQVLGIPFEDDPLERSQVKSPEYLAINPNGRFPAIYDPNYDITLFESGAILEYLVEKYDTKRQFSFEPGSKEAYHAKQWLHFNVSGQGPYYGQAVWFKFVHAEKFPSAVQRYAAEVKRVTSVLETELEKQKALFKGGDGPWLVGGKFSYVDLAFVPWQFEMILLSTKAGLDADGSFNAQEFPLVRAWVEKMMKRPEIGGPVEKFGRNLAGIFQFQYD</sequence>
<evidence type="ECO:0000313" key="6">
    <source>
        <dbReference type="Proteomes" id="UP001280581"/>
    </source>
</evidence>
<keyword evidence="6" id="KW-1185">Reference proteome</keyword>
<dbReference type="InterPro" id="IPR004046">
    <property type="entry name" value="GST_C"/>
</dbReference>
<gene>
    <name evidence="5" type="ORF">GRF29_1g2066985</name>
</gene>
<comment type="similarity">
    <text evidence="1 2">Belongs to the GST superfamily.</text>
</comment>
<proteinExistence type="inferred from homology"/>
<dbReference type="PROSITE" id="PS50404">
    <property type="entry name" value="GST_NTER"/>
    <property type="match status" value="1"/>
</dbReference>
<organism evidence="5 6">
    <name type="scientific">Pseudopithomyces chartarum</name>
    <dbReference type="NCBI Taxonomy" id="1892770"/>
    <lineage>
        <taxon>Eukaryota</taxon>
        <taxon>Fungi</taxon>
        <taxon>Dikarya</taxon>
        <taxon>Ascomycota</taxon>
        <taxon>Pezizomycotina</taxon>
        <taxon>Dothideomycetes</taxon>
        <taxon>Pleosporomycetidae</taxon>
        <taxon>Pleosporales</taxon>
        <taxon>Massarineae</taxon>
        <taxon>Didymosphaeriaceae</taxon>
        <taxon>Pseudopithomyces</taxon>
    </lineage>
</organism>
<dbReference type="Gene3D" id="1.20.1050.130">
    <property type="match status" value="1"/>
</dbReference>
<dbReference type="InterPro" id="IPR036249">
    <property type="entry name" value="Thioredoxin-like_sf"/>
</dbReference>
<dbReference type="Pfam" id="PF02798">
    <property type="entry name" value="GST_N"/>
    <property type="match status" value="1"/>
</dbReference>
<accession>A0AAN6M9E0</accession>
<dbReference type="SFLD" id="SFLDG00358">
    <property type="entry name" value="Main_(cytGST)"/>
    <property type="match status" value="1"/>
</dbReference>
<dbReference type="PANTHER" id="PTHR44051:SF23">
    <property type="entry name" value="GLUTATHIONE S-TRANSFERASE-LIKE PROTEIN TPCF"/>
    <property type="match status" value="1"/>
</dbReference>
<dbReference type="Pfam" id="PF00043">
    <property type="entry name" value="GST_C"/>
    <property type="match status" value="1"/>
</dbReference>
<evidence type="ECO:0000259" key="4">
    <source>
        <dbReference type="PROSITE" id="PS50405"/>
    </source>
</evidence>
<evidence type="ECO:0008006" key="7">
    <source>
        <dbReference type="Google" id="ProtNLM"/>
    </source>
</evidence>
<dbReference type="PROSITE" id="PS50405">
    <property type="entry name" value="GST_CTER"/>
    <property type="match status" value="1"/>
</dbReference>
<protein>
    <recommendedName>
        <fullName evidence="7">Glutathione S-transferase</fullName>
    </recommendedName>
</protein>
<dbReference type="InterPro" id="IPR004045">
    <property type="entry name" value="Glutathione_S-Trfase_N"/>
</dbReference>
<dbReference type="PANTHER" id="PTHR44051">
    <property type="entry name" value="GLUTATHIONE S-TRANSFERASE-RELATED"/>
    <property type="match status" value="1"/>
</dbReference>
<dbReference type="AlphaFoldDB" id="A0AAN6M9E0"/>
<name>A0AAN6M9E0_9PLEO</name>
<dbReference type="InterPro" id="IPR036282">
    <property type="entry name" value="Glutathione-S-Trfase_C_sf"/>
</dbReference>
<evidence type="ECO:0000313" key="5">
    <source>
        <dbReference type="EMBL" id="KAK3217139.1"/>
    </source>
</evidence>
<evidence type="ECO:0000256" key="2">
    <source>
        <dbReference type="RuleBase" id="RU003494"/>
    </source>
</evidence>
<reference evidence="5 6" key="1">
    <citation type="submission" date="2021-02" db="EMBL/GenBank/DDBJ databases">
        <title>Genome assembly of Pseudopithomyces chartarum.</title>
        <authorList>
            <person name="Jauregui R."/>
            <person name="Singh J."/>
            <person name="Voisey C."/>
        </authorList>
    </citation>
    <scope>NUCLEOTIDE SEQUENCE [LARGE SCALE GENOMIC DNA]</scope>
    <source>
        <strain evidence="5 6">AGR01</strain>
    </source>
</reference>
<dbReference type="EMBL" id="WVTA01000001">
    <property type="protein sequence ID" value="KAK3217139.1"/>
    <property type="molecule type" value="Genomic_DNA"/>
</dbReference>
<feature type="domain" description="GST N-terminal" evidence="3">
    <location>
        <begin position="4"/>
        <end position="85"/>
    </location>
</feature>
<dbReference type="InterPro" id="IPR040079">
    <property type="entry name" value="Glutathione_S-Trfase"/>
</dbReference>
<feature type="domain" description="GST C-terminal" evidence="4">
    <location>
        <begin position="92"/>
        <end position="234"/>
    </location>
</feature>
<dbReference type="SUPFAM" id="SSF47616">
    <property type="entry name" value="GST C-terminal domain-like"/>
    <property type="match status" value="1"/>
</dbReference>
<dbReference type="SFLD" id="SFLDS00019">
    <property type="entry name" value="Glutathione_Transferase_(cytos"/>
    <property type="match status" value="1"/>
</dbReference>
<evidence type="ECO:0000256" key="1">
    <source>
        <dbReference type="ARBA" id="ARBA00007409"/>
    </source>
</evidence>
<dbReference type="Proteomes" id="UP001280581">
    <property type="component" value="Unassembled WGS sequence"/>
</dbReference>
<evidence type="ECO:0000259" key="3">
    <source>
        <dbReference type="PROSITE" id="PS50404"/>
    </source>
</evidence>